<comment type="caution">
    <text evidence="2">The sequence shown here is derived from an EMBL/GenBank/DDBJ whole genome shotgun (WGS) entry which is preliminary data.</text>
</comment>
<keyword evidence="3" id="KW-1185">Reference proteome</keyword>
<dbReference type="RefSeq" id="XP_037191468.1">
    <property type="nucleotide sequence ID" value="XM_037336258.1"/>
</dbReference>
<evidence type="ECO:0000256" key="1">
    <source>
        <dbReference type="SAM" id="SignalP"/>
    </source>
</evidence>
<reference evidence="2 3" key="1">
    <citation type="journal article" date="2020" name="Phytopathology">
        <title>A high-quality genome resource of Botrytis fragariae, a new and rapidly spreading fungal pathogen causing strawberry gray mold in the U.S.A.</title>
        <authorList>
            <person name="Wu Y."/>
            <person name="Saski C.A."/>
            <person name="Schnabel G."/>
            <person name="Xiao S."/>
            <person name="Hu M."/>
        </authorList>
    </citation>
    <scope>NUCLEOTIDE SEQUENCE [LARGE SCALE GENOMIC DNA]</scope>
    <source>
        <strain evidence="2 3">BVB16</strain>
    </source>
</reference>
<dbReference type="GeneID" id="59259950"/>
<dbReference type="EMBL" id="JABFCT010000010">
    <property type="protein sequence ID" value="KAF5872522.1"/>
    <property type="molecule type" value="Genomic_DNA"/>
</dbReference>
<proteinExistence type="predicted"/>
<accession>A0A8H6EHJ6</accession>
<feature type="signal peptide" evidence="1">
    <location>
        <begin position="1"/>
        <end position="23"/>
    </location>
</feature>
<sequence>MSMLHKLIMLYLFLMSLFKLAWIKSLSTTTSYSVAFWRSRRELGEETEGKPPDLHDYDY</sequence>
<evidence type="ECO:0000313" key="2">
    <source>
        <dbReference type="EMBL" id="KAF5872522.1"/>
    </source>
</evidence>
<feature type="chain" id="PRO_5034007804" evidence="1">
    <location>
        <begin position="24"/>
        <end position="59"/>
    </location>
</feature>
<organism evidence="2 3">
    <name type="scientific">Botrytis fragariae</name>
    <dbReference type="NCBI Taxonomy" id="1964551"/>
    <lineage>
        <taxon>Eukaryota</taxon>
        <taxon>Fungi</taxon>
        <taxon>Dikarya</taxon>
        <taxon>Ascomycota</taxon>
        <taxon>Pezizomycotina</taxon>
        <taxon>Leotiomycetes</taxon>
        <taxon>Helotiales</taxon>
        <taxon>Sclerotiniaceae</taxon>
        <taxon>Botrytis</taxon>
    </lineage>
</organism>
<evidence type="ECO:0000313" key="3">
    <source>
        <dbReference type="Proteomes" id="UP000531561"/>
    </source>
</evidence>
<gene>
    <name evidence="2" type="ORF">Bfra_005883</name>
</gene>
<protein>
    <submittedName>
        <fullName evidence="2">Uncharacterized protein</fullName>
    </submittedName>
</protein>
<dbReference type="AlphaFoldDB" id="A0A8H6EHJ6"/>
<name>A0A8H6EHJ6_9HELO</name>
<keyword evidence="1" id="KW-0732">Signal</keyword>
<dbReference type="Proteomes" id="UP000531561">
    <property type="component" value="Unassembled WGS sequence"/>
</dbReference>